<organism evidence="1 2">
    <name type="scientific">Anaerocolumna aminovalerica</name>
    <dbReference type="NCBI Taxonomy" id="1527"/>
    <lineage>
        <taxon>Bacteria</taxon>
        <taxon>Bacillati</taxon>
        <taxon>Bacillota</taxon>
        <taxon>Clostridia</taxon>
        <taxon>Lachnospirales</taxon>
        <taxon>Lachnospiraceae</taxon>
        <taxon>Anaerocolumna</taxon>
    </lineage>
</organism>
<reference evidence="1 2" key="1">
    <citation type="submission" date="2016-10" db="EMBL/GenBank/DDBJ databases">
        <authorList>
            <person name="de Groot N.N."/>
        </authorList>
    </citation>
    <scope>NUCLEOTIDE SEQUENCE [LARGE SCALE GENOMIC DNA]</scope>
    <source>
        <strain evidence="1 2">DSM 1283</strain>
    </source>
</reference>
<protein>
    <recommendedName>
        <fullName evidence="3">Nucleoid associated protein NdpA</fullName>
    </recommendedName>
</protein>
<dbReference type="InterPro" id="IPR007358">
    <property type="entry name" value="Nucleoid_associated_NdpA"/>
</dbReference>
<name>A0A1I5D6S6_9FIRM</name>
<evidence type="ECO:0000313" key="2">
    <source>
        <dbReference type="Proteomes" id="UP000198806"/>
    </source>
</evidence>
<dbReference type="GO" id="GO:0009295">
    <property type="term" value="C:nucleoid"/>
    <property type="evidence" value="ECO:0007669"/>
    <property type="project" value="InterPro"/>
</dbReference>
<dbReference type="Pfam" id="PF04245">
    <property type="entry name" value="NA37"/>
    <property type="match status" value="1"/>
</dbReference>
<evidence type="ECO:0008006" key="3">
    <source>
        <dbReference type="Google" id="ProtNLM"/>
    </source>
</evidence>
<dbReference type="Proteomes" id="UP000198806">
    <property type="component" value="Unassembled WGS sequence"/>
</dbReference>
<gene>
    <name evidence="1" type="ORF">SAMN04489757_10524</name>
</gene>
<dbReference type="STRING" id="1527.SAMN04489757_10524"/>
<dbReference type="RefSeq" id="WP_091684647.1">
    <property type="nucleotide sequence ID" value="NZ_BAABFM010000026.1"/>
</dbReference>
<dbReference type="EMBL" id="FOWD01000005">
    <property type="protein sequence ID" value="SFN94910.1"/>
    <property type="molecule type" value="Genomic_DNA"/>
</dbReference>
<dbReference type="OrthoDB" id="3171075at2"/>
<evidence type="ECO:0000313" key="1">
    <source>
        <dbReference type="EMBL" id="SFN94910.1"/>
    </source>
</evidence>
<proteinExistence type="predicted"/>
<keyword evidence="2" id="KW-1185">Reference proteome</keyword>
<accession>A0A1I5D6S6</accession>
<sequence length="335" mass="38904">MERDEIIIRNAIVHILDSTLGMPVLSDYLLEMGPDLNEFLRGHIYRIAVSDDMKNCNFNKEESYVYKCIENFSEDNLIPISQEIAQYLYTIMNQNIDITPADLLVVTYQVNSTIHLALLKMNYKETYIHYAQTVESGNYNDIIKQKVTLPNESAKLTEAVLINLSDYSIQLVEKKYEVNGVKTNYLSQVFLQCQTKLSQKAKLNIITKAVDQINQKYFEEDLDRQMETKAAIYQEYVDQGSINVESISEKLFQDQIELKEEFTEKLEKYNLHTEEVKPQNKQTTKKFEKQFLKTDTGIEINIPMEQYNDNSVEFINNPDGTISVLIKNINHISSK</sequence>
<dbReference type="AlphaFoldDB" id="A0A1I5D6S6"/>